<keyword evidence="5" id="KW-0560">Oxidoreductase</keyword>
<dbReference type="Gene3D" id="1.20.140.10">
    <property type="entry name" value="Butyryl-CoA Dehydrogenase, subunit A, domain 3"/>
    <property type="match status" value="1"/>
</dbReference>
<dbReference type="InterPro" id="IPR036250">
    <property type="entry name" value="AcylCo_DH-like_C"/>
</dbReference>
<reference evidence="8" key="1">
    <citation type="journal article" date="2014" name="Front. Microbiol.">
        <title>High frequency of phylogenetically diverse reductive dehalogenase-homologous genes in deep subseafloor sedimentary metagenomes.</title>
        <authorList>
            <person name="Kawai M."/>
            <person name="Futagami T."/>
            <person name="Toyoda A."/>
            <person name="Takaki Y."/>
            <person name="Nishi S."/>
            <person name="Hori S."/>
            <person name="Arai W."/>
            <person name="Tsubouchi T."/>
            <person name="Morono Y."/>
            <person name="Uchiyama I."/>
            <person name="Ito T."/>
            <person name="Fujiyama A."/>
            <person name="Inagaki F."/>
            <person name="Takami H."/>
        </authorList>
    </citation>
    <scope>NUCLEOTIDE SEQUENCE</scope>
    <source>
        <strain evidence="8">Expedition CK06-06</strain>
    </source>
</reference>
<dbReference type="FunFam" id="2.40.110.10:FF:000011">
    <property type="entry name" value="Acyl-CoA dehydrogenase FadE34"/>
    <property type="match status" value="1"/>
</dbReference>
<dbReference type="Gene3D" id="2.40.110.10">
    <property type="entry name" value="Butyryl-CoA Dehydrogenase, subunit A, domain 2"/>
    <property type="match status" value="1"/>
</dbReference>
<comment type="cofactor">
    <cofactor evidence="1">
        <name>FAD</name>
        <dbReference type="ChEBI" id="CHEBI:57692"/>
    </cofactor>
</comment>
<evidence type="ECO:0008006" key="9">
    <source>
        <dbReference type="Google" id="ProtNLM"/>
    </source>
</evidence>
<feature type="domain" description="Acyl-CoA dehydrogenase/oxidase C-terminal" evidence="6">
    <location>
        <begin position="109"/>
        <end position="263"/>
    </location>
</feature>
<evidence type="ECO:0000259" key="7">
    <source>
        <dbReference type="Pfam" id="PF02770"/>
    </source>
</evidence>
<dbReference type="InterPro" id="IPR006091">
    <property type="entry name" value="Acyl-CoA_Oxase/DH_mid-dom"/>
</dbReference>
<keyword evidence="3" id="KW-0285">Flavoprotein</keyword>
<gene>
    <name evidence="8" type="ORF">S01H1_02925</name>
</gene>
<dbReference type="Pfam" id="PF00441">
    <property type="entry name" value="Acyl-CoA_dh_1"/>
    <property type="match status" value="1"/>
</dbReference>
<evidence type="ECO:0000313" key="8">
    <source>
        <dbReference type="EMBL" id="GAF72707.1"/>
    </source>
</evidence>
<comment type="similarity">
    <text evidence="2">Belongs to the acyl-CoA dehydrogenase family.</text>
</comment>
<evidence type="ECO:0000259" key="6">
    <source>
        <dbReference type="Pfam" id="PF00441"/>
    </source>
</evidence>
<dbReference type="SUPFAM" id="SSF56645">
    <property type="entry name" value="Acyl-CoA dehydrogenase NM domain-like"/>
    <property type="match status" value="1"/>
</dbReference>
<evidence type="ECO:0000256" key="2">
    <source>
        <dbReference type="ARBA" id="ARBA00009347"/>
    </source>
</evidence>
<protein>
    <recommendedName>
        <fullName evidence="9">Acyl-CoA oxidase/dehydrogenase middle domain-containing protein</fullName>
    </recommendedName>
</protein>
<dbReference type="InterPro" id="IPR046373">
    <property type="entry name" value="Acyl-CoA_Oxase/DH_mid-dom_sf"/>
</dbReference>
<keyword evidence="4" id="KW-0274">FAD</keyword>
<evidence type="ECO:0000256" key="5">
    <source>
        <dbReference type="ARBA" id="ARBA00023002"/>
    </source>
</evidence>
<dbReference type="PANTHER" id="PTHR43292:SF3">
    <property type="entry name" value="ACYL-COA DEHYDROGENASE FADE29"/>
    <property type="match status" value="1"/>
</dbReference>
<dbReference type="InterPro" id="IPR009075">
    <property type="entry name" value="AcylCo_DH/oxidase_C"/>
</dbReference>
<dbReference type="GO" id="GO:0016627">
    <property type="term" value="F:oxidoreductase activity, acting on the CH-CH group of donors"/>
    <property type="evidence" value="ECO:0007669"/>
    <property type="project" value="InterPro"/>
</dbReference>
<feature type="non-terminal residue" evidence="8">
    <location>
        <position position="1"/>
    </location>
</feature>
<dbReference type="EMBL" id="BARS01001504">
    <property type="protein sequence ID" value="GAF72707.1"/>
    <property type="molecule type" value="Genomic_DNA"/>
</dbReference>
<dbReference type="InterPro" id="IPR052161">
    <property type="entry name" value="Mycobact_Acyl-CoA_DH"/>
</dbReference>
<feature type="non-terminal residue" evidence="8">
    <location>
        <position position="265"/>
    </location>
</feature>
<name>X0S9V1_9ZZZZ</name>
<feature type="domain" description="Acyl-CoA oxidase/dehydrogenase middle" evidence="7">
    <location>
        <begin position="2"/>
        <end position="97"/>
    </location>
</feature>
<dbReference type="PANTHER" id="PTHR43292">
    <property type="entry name" value="ACYL-COA DEHYDROGENASE"/>
    <property type="match status" value="1"/>
</dbReference>
<evidence type="ECO:0000256" key="1">
    <source>
        <dbReference type="ARBA" id="ARBA00001974"/>
    </source>
</evidence>
<sequence>WCQGWSEPGAGSDLPSLTTRAVEDGDDFVINGQKVWTSHAQHANWCFLLVKTDPDAEPKHRGISFLLVDFKTPGITISPLITMADERAFSEVFYDNVRVPKENLVGEKNRGWRVAMTAAGFERSGIYRIALARRNVDRLIQYAKEPQPDGIVPARDPLVRQNLADLYIEGEISRILAYRVAWQQAQGLQPEWEASMARLFGCEFQQHVAHTGMEIMGLYGLLRENSKWANTECKMARQSLLAVGATIAAGTSEVQRNAIAMRGLN</sequence>
<evidence type="ECO:0000256" key="3">
    <source>
        <dbReference type="ARBA" id="ARBA00022630"/>
    </source>
</evidence>
<dbReference type="InterPro" id="IPR009100">
    <property type="entry name" value="AcylCoA_DH/oxidase_NM_dom_sf"/>
</dbReference>
<organism evidence="8">
    <name type="scientific">marine sediment metagenome</name>
    <dbReference type="NCBI Taxonomy" id="412755"/>
    <lineage>
        <taxon>unclassified sequences</taxon>
        <taxon>metagenomes</taxon>
        <taxon>ecological metagenomes</taxon>
    </lineage>
</organism>
<evidence type="ECO:0000256" key="4">
    <source>
        <dbReference type="ARBA" id="ARBA00022827"/>
    </source>
</evidence>
<dbReference type="Pfam" id="PF02770">
    <property type="entry name" value="Acyl-CoA_dh_M"/>
    <property type="match status" value="1"/>
</dbReference>
<dbReference type="GO" id="GO:0005886">
    <property type="term" value="C:plasma membrane"/>
    <property type="evidence" value="ECO:0007669"/>
    <property type="project" value="TreeGrafter"/>
</dbReference>
<dbReference type="SUPFAM" id="SSF47203">
    <property type="entry name" value="Acyl-CoA dehydrogenase C-terminal domain-like"/>
    <property type="match status" value="1"/>
</dbReference>
<comment type="caution">
    <text evidence="8">The sequence shown here is derived from an EMBL/GenBank/DDBJ whole genome shotgun (WGS) entry which is preliminary data.</text>
</comment>
<proteinExistence type="inferred from homology"/>
<dbReference type="AlphaFoldDB" id="X0S9V1"/>
<accession>X0S9V1</accession>